<dbReference type="AlphaFoldDB" id="A0A1G6K1D4"/>
<dbReference type="EMBL" id="FMZX01000001">
    <property type="protein sequence ID" value="SDC24445.1"/>
    <property type="molecule type" value="Genomic_DNA"/>
</dbReference>
<dbReference type="STRING" id="938405.SAMN02927895_00533"/>
<dbReference type="Proteomes" id="UP000198925">
    <property type="component" value="Unassembled WGS sequence"/>
</dbReference>
<feature type="signal peptide" evidence="1">
    <location>
        <begin position="1"/>
        <end position="22"/>
    </location>
</feature>
<sequence>MPAPRYRILVLLGLASSLGACVTIDQLGAGRMRDVPTGQLCEWRGNPISGRQMTRELARRGEACAPPGTIPAQAASAAMPASRPDEIAPIPAPAEALPIPAAEAIPPEHEAEGLQPQGRMEASMPIAPLVTSACAERAIRRGGEAAASPTLRAVSFTNRCGFPIKVLYAGDRSKILSQATALLQPGEQTDFARIEDDFDLPGYVVCSYANAQLSVPCRISAEHR</sequence>
<reference evidence="2 3" key="1">
    <citation type="submission" date="2016-10" db="EMBL/GenBank/DDBJ databases">
        <authorList>
            <person name="de Groot N.N."/>
        </authorList>
    </citation>
    <scope>NUCLEOTIDE SEQUENCE [LARGE SCALE GENOMIC DNA]</scope>
    <source>
        <strain evidence="2 3">CPCC 100156</strain>
    </source>
</reference>
<protein>
    <submittedName>
        <fullName evidence="2">Uncharacterized protein</fullName>
    </submittedName>
</protein>
<keyword evidence="1" id="KW-0732">Signal</keyword>
<proteinExistence type="predicted"/>
<feature type="chain" id="PRO_5011506141" evidence="1">
    <location>
        <begin position="23"/>
        <end position="224"/>
    </location>
</feature>
<evidence type="ECO:0000313" key="3">
    <source>
        <dbReference type="Proteomes" id="UP000198925"/>
    </source>
</evidence>
<name>A0A1G6K1D4_9PROT</name>
<dbReference type="PROSITE" id="PS51257">
    <property type="entry name" value="PROKAR_LIPOPROTEIN"/>
    <property type="match status" value="1"/>
</dbReference>
<keyword evidence="3" id="KW-1185">Reference proteome</keyword>
<evidence type="ECO:0000256" key="1">
    <source>
        <dbReference type="SAM" id="SignalP"/>
    </source>
</evidence>
<accession>A0A1G6K1D4</accession>
<gene>
    <name evidence="2" type="ORF">SAMN04487779_1001341</name>
</gene>
<evidence type="ECO:0000313" key="2">
    <source>
        <dbReference type="EMBL" id="SDC24445.1"/>
    </source>
</evidence>
<organism evidence="2 3">
    <name type="scientific">Belnapia rosea</name>
    <dbReference type="NCBI Taxonomy" id="938405"/>
    <lineage>
        <taxon>Bacteria</taxon>
        <taxon>Pseudomonadati</taxon>
        <taxon>Pseudomonadota</taxon>
        <taxon>Alphaproteobacteria</taxon>
        <taxon>Acetobacterales</taxon>
        <taxon>Roseomonadaceae</taxon>
        <taxon>Belnapia</taxon>
    </lineage>
</organism>